<comment type="caution">
    <text evidence="5">The sequence shown here is derived from an EMBL/GenBank/DDBJ whole genome shotgun (WGS) entry which is preliminary data.</text>
</comment>
<evidence type="ECO:0000259" key="4">
    <source>
        <dbReference type="PROSITE" id="PS01124"/>
    </source>
</evidence>
<evidence type="ECO:0000313" key="6">
    <source>
        <dbReference type="Proteomes" id="UP000323708"/>
    </source>
</evidence>
<dbReference type="GO" id="GO:0005829">
    <property type="term" value="C:cytosol"/>
    <property type="evidence" value="ECO:0007669"/>
    <property type="project" value="TreeGrafter"/>
</dbReference>
<dbReference type="GO" id="GO:0003700">
    <property type="term" value="F:DNA-binding transcription factor activity"/>
    <property type="evidence" value="ECO:0007669"/>
    <property type="project" value="InterPro"/>
</dbReference>
<evidence type="ECO:0000256" key="1">
    <source>
        <dbReference type="ARBA" id="ARBA00023015"/>
    </source>
</evidence>
<dbReference type="InterPro" id="IPR032687">
    <property type="entry name" value="AraC-type_N"/>
</dbReference>
<feature type="domain" description="HTH araC/xylS-type" evidence="4">
    <location>
        <begin position="228"/>
        <end position="326"/>
    </location>
</feature>
<protein>
    <submittedName>
        <fullName evidence="5">AraC family transcriptional regulator</fullName>
    </submittedName>
</protein>
<dbReference type="Pfam" id="PF12833">
    <property type="entry name" value="HTH_18"/>
    <property type="match status" value="1"/>
</dbReference>
<dbReference type="PANTHER" id="PTHR47894">
    <property type="entry name" value="HTH-TYPE TRANSCRIPTIONAL REGULATOR GADX"/>
    <property type="match status" value="1"/>
</dbReference>
<dbReference type="AlphaFoldDB" id="A0A5B0WTZ3"/>
<dbReference type="PRINTS" id="PR00032">
    <property type="entry name" value="HTHARAC"/>
</dbReference>
<dbReference type="SMART" id="SM00342">
    <property type="entry name" value="HTH_ARAC"/>
    <property type="match status" value="1"/>
</dbReference>
<sequence>MVIRISGSFSQILRLWMVRRGIVCESLETRLALASQQETVSVEDWRDLLKQAEELCPGEPVGLQIGSEVQVTHAGVLGYLLLNSDNLADALETYLLCERHFYGVNFAELSRDDAGWTLAWPDQLGNDNAAFVQVGLTALVTFFRQRFPGGCDLLSVSLTGDEPGDIATFQRFFGCPITFNSTYPGLTFDADTIHRSSLGGLPENFRTMRQQQQIAFSSVAGADDPFLKCLQSVLLKSIPEGGATLPKVAKGMNLSTRTLQRRLVEYNLSYQALVDAVREQLARRYLSRTSLMLSEIPFLLGYSDQSAFNRAFRNWTGMTPGRFRQQERAVL</sequence>
<evidence type="ECO:0000256" key="2">
    <source>
        <dbReference type="ARBA" id="ARBA00023125"/>
    </source>
</evidence>
<dbReference type="GO" id="GO:0000976">
    <property type="term" value="F:transcription cis-regulatory region binding"/>
    <property type="evidence" value="ECO:0007669"/>
    <property type="project" value="TreeGrafter"/>
</dbReference>
<dbReference type="Proteomes" id="UP000323708">
    <property type="component" value="Unassembled WGS sequence"/>
</dbReference>
<organism evidence="5 6">
    <name type="scientific">Pseudohalioglobus sediminis</name>
    <dbReference type="NCBI Taxonomy" id="2606449"/>
    <lineage>
        <taxon>Bacteria</taxon>
        <taxon>Pseudomonadati</taxon>
        <taxon>Pseudomonadota</taxon>
        <taxon>Gammaproteobacteria</taxon>
        <taxon>Cellvibrionales</taxon>
        <taxon>Halieaceae</taxon>
        <taxon>Pseudohalioglobus</taxon>
    </lineage>
</organism>
<keyword evidence="6" id="KW-1185">Reference proteome</keyword>
<dbReference type="InterPro" id="IPR020449">
    <property type="entry name" value="Tscrpt_reg_AraC-type_HTH"/>
</dbReference>
<gene>
    <name evidence="5" type="ORF">F0M18_12125</name>
</gene>
<evidence type="ECO:0000313" key="5">
    <source>
        <dbReference type="EMBL" id="KAA1190552.1"/>
    </source>
</evidence>
<name>A0A5B0WTZ3_9GAMM</name>
<dbReference type="PROSITE" id="PS01124">
    <property type="entry name" value="HTH_ARAC_FAMILY_2"/>
    <property type="match status" value="1"/>
</dbReference>
<reference evidence="5 6" key="1">
    <citation type="submission" date="2019-09" db="EMBL/GenBank/DDBJ databases">
        <authorList>
            <person name="Chen X.-Y."/>
        </authorList>
    </citation>
    <scope>NUCLEOTIDE SEQUENCE [LARGE SCALE GENOMIC DNA]</scope>
    <source>
        <strain evidence="5 6">NY5</strain>
    </source>
</reference>
<keyword evidence="2" id="KW-0238">DNA-binding</keyword>
<proteinExistence type="predicted"/>
<dbReference type="EMBL" id="VTUX01000005">
    <property type="protein sequence ID" value="KAA1190552.1"/>
    <property type="molecule type" value="Genomic_DNA"/>
</dbReference>
<dbReference type="InterPro" id="IPR009057">
    <property type="entry name" value="Homeodomain-like_sf"/>
</dbReference>
<keyword evidence="3" id="KW-0804">Transcription</keyword>
<dbReference type="PANTHER" id="PTHR47894:SF1">
    <property type="entry name" value="HTH-TYPE TRANSCRIPTIONAL REGULATOR VQSM"/>
    <property type="match status" value="1"/>
</dbReference>
<dbReference type="Gene3D" id="1.10.10.60">
    <property type="entry name" value="Homeodomain-like"/>
    <property type="match status" value="1"/>
</dbReference>
<dbReference type="Pfam" id="PF12625">
    <property type="entry name" value="Arabinose_bd"/>
    <property type="match status" value="1"/>
</dbReference>
<accession>A0A5B0WTZ3</accession>
<dbReference type="SUPFAM" id="SSF46689">
    <property type="entry name" value="Homeodomain-like"/>
    <property type="match status" value="1"/>
</dbReference>
<evidence type="ECO:0000256" key="3">
    <source>
        <dbReference type="ARBA" id="ARBA00023163"/>
    </source>
</evidence>
<dbReference type="InterPro" id="IPR018060">
    <property type="entry name" value="HTH_AraC"/>
</dbReference>
<keyword evidence="1" id="KW-0805">Transcription regulation</keyword>
<dbReference type="RefSeq" id="WP_149611707.1">
    <property type="nucleotide sequence ID" value="NZ_VTUX01000005.1"/>
</dbReference>